<evidence type="ECO:0000313" key="13">
    <source>
        <dbReference type="EMBL" id="GGI13668.1"/>
    </source>
</evidence>
<evidence type="ECO:0000259" key="12">
    <source>
        <dbReference type="PROSITE" id="PS51674"/>
    </source>
</evidence>
<protein>
    <recommendedName>
        <fullName evidence="11">Transcriptional regulator WhiB</fullName>
    </recommendedName>
</protein>
<evidence type="ECO:0000256" key="1">
    <source>
        <dbReference type="ARBA" id="ARBA00004496"/>
    </source>
</evidence>
<comment type="function">
    <text evidence="11">Acts as a transcriptional regulator. Probably redox-responsive. The apo- but not holo-form probably binds DNA.</text>
</comment>
<dbReference type="GO" id="GO:0051539">
    <property type="term" value="F:4 iron, 4 sulfur cluster binding"/>
    <property type="evidence" value="ECO:0007669"/>
    <property type="project" value="UniProtKB-UniRule"/>
</dbReference>
<evidence type="ECO:0000256" key="9">
    <source>
        <dbReference type="ARBA" id="ARBA00023157"/>
    </source>
</evidence>
<organism evidence="13 14">
    <name type="scientific">Galliscardovia ingluviei</name>
    <dbReference type="NCBI Taxonomy" id="1769422"/>
    <lineage>
        <taxon>Bacteria</taxon>
        <taxon>Bacillati</taxon>
        <taxon>Actinomycetota</taxon>
        <taxon>Actinomycetes</taxon>
        <taxon>Bifidobacteriales</taxon>
        <taxon>Bifidobacteriaceae</taxon>
        <taxon>Galliscardovia</taxon>
    </lineage>
</organism>
<feature type="binding site" evidence="11">
    <location>
        <position position="44"/>
    </location>
    <ligand>
        <name>[4Fe-4S] cluster</name>
        <dbReference type="ChEBI" id="CHEBI:49883"/>
    </ligand>
</feature>
<feature type="binding site" evidence="11">
    <location>
        <position position="41"/>
    </location>
    <ligand>
        <name>[4Fe-4S] cluster</name>
        <dbReference type="ChEBI" id="CHEBI:49883"/>
    </ligand>
</feature>
<keyword evidence="3 11" id="KW-0004">4Fe-4S</keyword>
<keyword evidence="9 11" id="KW-1015">Disulfide bond</keyword>
<dbReference type="InterPro" id="IPR003482">
    <property type="entry name" value="Whib"/>
</dbReference>
<dbReference type="GO" id="GO:0045454">
    <property type="term" value="P:cell redox homeostasis"/>
    <property type="evidence" value="ECO:0007669"/>
    <property type="project" value="TreeGrafter"/>
</dbReference>
<keyword evidence="8 11" id="KW-0238">DNA-binding</keyword>
<evidence type="ECO:0000256" key="2">
    <source>
        <dbReference type="ARBA" id="ARBA00006597"/>
    </source>
</evidence>
<dbReference type="InterPro" id="IPR034768">
    <property type="entry name" value="4FE4S_WBL"/>
</dbReference>
<dbReference type="GO" id="GO:0047134">
    <property type="term" value="F:protein-disulfide reductase [NAD(P)H] activity"/>
    <property type="evidence" value="ECO:0007669"/>
    <property type="project" value="TreeGrafter"/>
</dbReference>
<dbReference type="GO" id="GO:0005737">
    <property type="term" value="C:cytoplasm"/>
    <property type="evidence" value="ECO:0007669"/>
    <property type="project" value="UniProtKB-SubCell"/>
</dbReference>
<feature type="binding site" evidence="11">
    <location>
        <position position="13"/>
    </location>
    <ligand>
        <name>[4Fe-4S] cluster</name>
        <dbReference type="ChEBI" id="CHEBI:49883"/>
    </ligand>
</feature>
<dbReference type="GO" id="GO:0035731">
    <property type="term" value="F:dinitrosyl-iron complex binding"/>
    <property type="evidence" value="ECO:0007669"/>
    <property type="project" value="UniProtKB-UniRule"/>
</dbReference>
<comment type="subcellular location">
    <subcellularLocation>
        <location evidence="1 11">Cytoplasm</location>
    </subcellularLocation>
</comment>
<sequence length="90" mass="10263">MSSAYDWRAKAACRDKDPELFFPVGNTGAALQQIEEAKAVCRTCSVMEACLKCALETNQDYGVWGGLSEDERRTWKRRTMRQRRAAVMQL</sequence>
<comment type="PTM">
    <text evidence="11">The Fe-S cluster can be nitrosylated by nitric oxide (NO).</text>
</comment>
<comment type="caution">
    <text evidence="13">The sequence shown here is derived from an EMBL/GenBank/DDBJ whole genome shotgun (WGS) entry which is preliminary data.</text>
</comment>
<dbReference type="HAMAP" id="MF_01479">
    <property type="entry name" value="WhiB"/>
    <property type="match status" value="1"/>
</dbReference>
<dbReference type="GO" id="GO:0046872">
    <property type="term" value="F:metal ion binding"/>
    <property type="evidence" value="ECO:0007669"/>
    <property type="project" value="UniProtKB-KW"/>
</dbReference>
<evidence type="ECO:0000256" key="10">
    <source>
        <dbReference type="ARBA" id="ARBA00023163"/>
    </source>
</evidence>
<dbReference type="RefSeq" id="WP_188354833.1">
    <property type="nucleotide sequence ID" value="NZ_BMDH01000001.1"/>
</dbReference>
<keyword evidence="6 11" id="KW-0411">Iron-sulfur</keyword>
<dbReference type="GO" id="GO:0003677">
    <property type="term" value="F:DNA binding"/>
    <property type="evidence" value="ECO:0007669"/>
    <property type="project" value="UniProtKB-UniRule"/>
</dbReference>
<feature type="binding site" evidence="11">
    <location>
        <position position="50"/>
    </location>
    <ligand>
        <name>[4Fe-4S] cluster</name>
        <dbReference type="ChEBI" id="CHEBI:49883"/>
    </ligand>
</feature>
<evidence type="ECO:0000256" key="7">
    <source>
        <dbReference type="ARBA" id="ARBA00023015"/>
    </source>
</evidence>
<proteinExistence type="inferred from homology"/>
<evidence type="ECO:0000313" key="14">
    <source>
        <dbReference type="Proteomes" id="UP000619536"/>
    </source>
</evidence>
<dbReference type="PROSITE" id="PS51674">
    <property type="entry name" value="4FE4S_WBL"/>
    <property type="match status" value="1"/>
</dbReference>
<reference evidence="13" key="2">
    <citation type="submission" date="2020-09" db="EMBL/GenBank/DDBJ databases">
        <authorList>
            <person name="Sun Q."/>
            <person name="Sedlacek I."/>
        </authorList>
    </citation>
    <scope>NUCLEOTIDE SEQUENCE</scope>
    <source>
        <strain evidence="13">CCM 8606</strain>
    </source>
</reference>
<dbReference type="AlphaFoldDB" id="A0A8J3ANR0"/>
<evidence type="ECO:0000256" key="3">
    <source>
        <dbReference type="ARBA" id="ARBA00022485"/>
    </source>
</evidence>
<dbReference type="GO" id="GO:0045892">
    <property type="term" value="P:negative regulation of DNA-templated transcription"/>
    <property type="evidence" value="ECO:0007669"/>
    <property type="project" value="TreeGrafter"/>
</dbReference>
<keyword evidence="11" id="KW-0963">Cytoplasm</keyword>
<keyword evidence="4 11" id="KW-0479">Metal-binding</keyword>
<accession>A0A8J3ANR0</accession>
<dbReference type="PANTHER" id="PTHR38839:SF6">
    <property type="entry name" value="TRANSCRIPTIONAL REGULATOR WHIB1"/>
    <property type="match status" value="1"/>
</dbReference>
<feature type="domain" description="4Fe-4S Wbl-type" evidence="12">
    <location>
        <begin position="12"/>
        <end position="74"/>
    </location>
</feature>
<name>A0A8J3ANR0_9BIFI</name>
<evidence type="ECO:0000256" key="4">
    <source>
        <dbReference type="ARBA" id="ARBA00022723"/>
    </source>
</evidence>
<evidence type="ECO:0000256" key="5">
    <source>
        <dbReference type="ARBA" id="ARBA00023004"/>
    </source>
</evidence>
<evidence type="ECO:0000256" key="8">
    <source>
        <dbReference type="ARBA" id="ARBA00023125"/>
    </source>
</evidence>
<evidence type="ECO:0000256" key="6">
    <source>
        <dbReference type="ARBA" id="ARBA00023014"/>
    </source>
</evidence>
<evidence type="ECO:0000256" key="11">
    <source>
        <dbReference type="HAMAP-Rule" id="MF_01479"/>
    </source>
</evidence>
<comment type="cofactor">
    <cofactor evidence="11">
        <name>[4Fe-4S] cluster</name>
        <dbReference type="ChEBI" id="CHEBI:49883"/>
    </cofactor>
    <text evidence="11">Binds 1 [4Fe-4S] cluster per subunit. Following nitrosylation of the [4Fe-4S] cluster binds 1 [4Fe-8(NO)] cluster per subunit.</text>
</comment>
<comment type="PTM">
    <text evidence="11">Upon Fe-S cluster removal intramolecular disulfide bonds are formed.</text>
</comment>
<keyword evidence="5 11" id="KW-0408">Iron</keyword>
<dbReference type="EMBL" id="BMDH01000001">
    <property type="protein sequence ID" value="GGI13668.1"/>
    <property type="molecule type" value="Genomic_DNA"/>
</dbReference>
<keyword evidence="10 11" id="KW-0804">Transcription</keyword>
<keyword evidence="7 11" id="KW-0805">Transcription regulation</keyword>
<reference evidence="13" key="1">
    <citation type="journal article" date="2014" name="Int. J. Syst. Evol. Microbiol.">
        <title>Complete genome sequence of Corynebacterium casei LMG S-19264T (=DSM 44701T), isolated from a smear-ripened cheese.</title>
        <authorList>
            <consortium name="US DOE Joint Genome Institute (JGI-PGF)"/>
            <person name="Walter F."/>
            <person name="Albersmeier A."/>
            <person name="Kalinowski J."/>
            <person name="Ruckert C."/>
        </authorList>
    </citation>
    <scope>NUCLEOTIDE SEQUENCE</scope>
    <source>
        <strain evidence="13">CCM 8606</strain>
    </source>
</reference>
<dbReference type="Proteomes" id="UP000619536">
    <property type="component" value="Unassembled WGS sequence"/>
</dbReference>
<keyword evidence="14" id="KW-1185">Reference proteome</keyword>
<comment type="similarity">
    <text evidence="2 11">Belongs to the WhiB family.</text>
</comment>
<gene>
    <name evidence="13" type="primary">whmD</name>
    <name evidence="11" type="synonym">whiB</name>
    <name evidence="13" type="ORF">GCM10007377_07110</name>
</gene>
<dbReference type="Pfam" id="PF02467">
    <property type="entry name" value="Whib"/>
    <property type="match status" value="1"/>
</dbReference>
<dbReference type="PANTHER" id="PTHR38839">
    <property type="entry name" value="TRANSCRIPTIONAL REGULATOR WHID-RELATED"/>
    <property type="match status" value="1"/>
</dbReference>